<organism evidence="1 2">
    <name type="scientific">Novosphingobium jiangmenense</name>
    <dbReference type="NCBI Taxonomy" id="2791981"/>
    <lineage>
        <taxon>Bacteria</taxon>
        <taxon>Pseudomonadati</taxon>
        <taxon>Pseudomonadota</taxon>
        <taxon>Alphaproteobacteria</taxon>
        <taxon>Sphingomonadales</taxon>
        <taxon>Sphingomonadaceae</taxon>
        <taxon>Novosphingobium</taxon>
    </lineage>
</organism>
<sequence length="64" mass="7547">MGDQPDRLSGVLNLKCLFGFHRPVRSKVVRKLMYYTGPCQGCGKPIRRLRRGRWHVYRDNADRD</sequence>
<proteinExistence type="predicted"/>
<keyword evidence="2" id="KW-1185">Reference proteome</keyword>
<reference evidence="1 2" key="1">
    <citation type="submission" date="2020-11" db="EMBL/GenBank/DDBJ databases">
        <title>The genome sequence of Novosphingobium sp. 1Y9A.</title>
        <authorList>
            <person name="Liu Y."/>
        </authorList>
    </citation>
    <scope>NUCLEOTIDE SEQUENCE [LARGE SCALE GENOMIC DNA]</scope>
    <source>
        <strain evidence="1 2">1Y9A</strain>
    </source>
</reference>
<dbReference type="Proteomes" id="UP000600799">
    <property type="component" value="Unassembled WGS sequence"/>
</dbReference>
<protein>
    <submittedName>
        <fullName evidence="1">Uncharacterized protein</fullName>
    </submittedName>
</protein>
<dbReference type="RefSeq" id="WP_196276134.1">
    <property type="nucleotide sequence ID" value="NZ_JADQDC010000008.1"/>
</dbReference>
<name>A0ABS0HHY5_9SPHN</name>
<comment type="caution">
    <text evidence="1">The sequence shown here is derived from an EMBL/GenBank/DDBJ whole genome shotgun (WGS) entry which is preliminary data.</text>
</comment>
<accession>A0ABS0HHY5</accession>
<gene>
    <name evidence="1" type="ORF">I2488_12420</name>
</gene>
<evidence type="ECO:0000313" key="1">
    <source>
        <dbReference type="EMBL" id="MBF9151811.1"/>
    </source>
</evidence>
<evidence type="ECO:0000313" key="2">
    <source>
        <dbReference type="Proteomes" id="UP000600799"/>
    </source>
</evidence>
<dbReference type="EMBL" id="JADQDC010000008">
    <property type="protein sequence ID" value="MBF9151811.1"/>
    <property type="molecule type" value="Genomic_DNA"/>
</dbReference>